<dbReference type="Gene3D" id="1.10.357.10">
    <property type="entry name" value="Tetracycline Repressor, domain 2"/>
    <property type="match status" value="1"/>
</dbReference>
<dbReference type="GO" id="GO:0000976">
    <property type="term" value="F:transcription cis-regulatory region binding"/>
    <property type="evidence" value="ECO:0007669"/>
    <property type="project" value="TreeGrafter"/>
</dbReference>
<dbReference type="PANTHER" id="PTHR30055:SF239">
    <property type="entry name" value="TRANSCRIPTIONAL REGULATORY PROTEIN"/>
    <property type="match status" value="1"/>
</dbReference>
<reference evidence="4 5" key="1">
    <citation type="submission" date="2018-03" db="EMBL/GenBank/DDBJ databases">
        <title>The ancient ancestry and fast evolution of plastids.</title>
        <authorList>
            <person name="Moore K.R."/>
            <person name="Magnabosco C."/>
            <person name="Momper L."/>
            <person name="Gold D.A."/>
            <person name="Bosak T."/>
            <person name="Fournier G.P."/>
        </authorList>
    </citation>
    <scope>NUCLEOTIDE SEQUENCE [LARGE SCALE GENOMIC DNA]</scope>
    <source>
        <strain evidence="4 5">CCALA 037</strain>
    </source>
</reference>
<keyword evidence="5" id="KW-1185">Reference proteome</keyword>
<feature type="domain" description="HTH tetR-type" evidence="3">
    <location>
        <begin position="16"/>
        <end position="76"/>
    </location>
</feature>
<dbReference type="InterPro" id="IPR050109">
    <property type="entry name" value="HTH-type_TetR-like_transc_reg"/>
</dbReference>
<dbReference type="EMBL" id="PVWO01000121">
    <property type="protein sequence ID" value="PSB56522.1"/>
    <property type="molecule type" value="Genomic_DNA"/>
</dbReference>
<comment type="caution">
    <text evidence="4">The sequence shown here is derived from an EMBL/GenBank/DDBJ whole genome shotgun (WGS) entry which is preliminary data.</text>
</comment>
<dbReference type="Proteomes" id="UP000238937">
    <property type="component" value="Unassembled WGS sequence"/>
</dbReference>
<organism evidence="4 5">
    <name type="scientific">Chamaesiphon polymorphus CCALA 037</name>
    <dbReference type="NCBI Taxonomy" id="2107692"/>
    <lineage>
        <taxon>Bacteria</taxon>
        <taxon>Bacillati</taxon>
        <taxon>Cyanobacteriota</taxon>
        <taxon>Cyanophyceae</taxon>
        <taxon>Gomontiellales</taxon>
        <taxon>Chamaesiphonaceae</taxon>
        <taxon>Chamaesiphon</taxon>
    </lineage>
</organism>
<dbReference type="PROSITE" id="PS50977">
    <property type="entry name" value="HTH_TETR_2"/>
    <property type="match status" value="1"/>
</dbReference>
<dbReference type="PANTHER" id="PTHR30055">
    <property type="entry name" value="HTH-TYPE TRANSCRIPTIONAL REGULATOR RUTR"/>
    <property type="match status" value="1"/>
</dbReference>
<keyword evidence="1 2" id="KW-0238">DNA-binding</keyword>
<proteinExistence type="predicted"/>
<evidence type="ECO:0000256" key="1">
    <source>
        <dbReference type="ARBA" id="ARBA00023125"/>
    </source>
</evidence>
<dbReference type="PRINTS" id="PR00455">
    <property type="entry name" value="HTHTETR"/>
</dbReference>
<evidence type="ECO:0000259" key="3">
    <source>
        <dbReference type="PROSITE" id="PS50977"/>
    </source>
</evidence>
<dbReference type="SUPFAM" id="SSF46689">
    <property type="entry name" value="Homeodomain-like"/>
    <property type="match status" value="1"/>
</dbReference>
<evidence type="ECO:0000313" key="5">
    <source>
        <dbReference type="Proteomes" id="UP000238937"/>
    </source>
</evidence>
<dbReference type="Pfam" id="PF00440">
    <property type="entry name" value="TetR_N"/>
    <property type="match status" value="1"/>
</dbReference>
<dbReference type="OrthoDB" id="9812484at2"/>
<dbReference type="GO" id="GO:0003700">
    <property type="term" value="F:DNA-binding transcription factor activity"/>
    <property type="evidence" value="ECO:0007669"/>
    <property type="project" value="TreeGrafter"/>
</dbReference>
<name>A0A2T1GG21_9CYAN</name>
<sequence>MSIRQRMVERKALEPKLGRQDWIETGLAVLAESGVESVRVEPLAKRMGVTKGSFYWHFKDRSDLLDAIVNQWVQIDTNSIIDRVNRLDADPKTKLLQLFELAIADDGLTPGLADGSIENAIRAWANNDPKVAAIIDRVDRQRLDYTKDLFLAIGFSEAESLVRARLAYYSLVGEFTIGVRGDRAERLAEIRMQHAILTTETDR</sequence>
<dbReference type="InterPro" id="IPR001647">
    <property type="entry name" value="HTH_TetR"/>
</dbReference>
<evidence type="ECO:0000256" key="2">
    <source>
        <dbReference type="PROSITE-ProRule" id="PRU00335"/>
    </source>
</evidence>
<evidence type="ECO:0000313" key="4">
    <source>
        <dbReference type="EMBL" id="PSB56522.1"/>
    </source>
</evidence>
<dbReference type="AlphaFoldDB" id="A0A2T1GG21"/>
<dbReference type="InterPro" id="IPR009057">
    <property type="entry name" value="Homeodomain-like_sf"/>
</dbReference>
<accession>A0A2T1GG21</accession>
<gene>
    <name evidence="4" type="ORF">C7B77_11575</name>
</gene>
<protein>
    <submittedName>
        <fullName evidence="4">TetR/AcrR family transcriptional regulator</fullName>
    </submittedName>
</protein>
<feature type="DNA-binding region" description="H-T-H motif" evidence="2">
    <location>
        <begin position="39"/>
        <end position="58"/>
    </location>
</feature>